<comment type="similarity">
    <text evidence="5">Belongs to the glutamate--cysteine ligase type 2 family. YbdK subfamily.</text>
</comment>
<dbReference type="RefSeq" id="WP_145934287.1">
    <property type="nucleotide sequence ID" value="NZ_BNAV01000001.1"/>
</dbReference>
<comment type="catalytic activity">
    <reaction evidence="4 5">
        <text>L-cysteine + L-glutamate + ATP = gamma-L-glutamyl-L-cysteine + ADP + phosphate + H(+)</text>
        <dbReference type="Rhea" id="RHEA:13285"/>
        <dbReference type="ChEBI" id="CHEBI:15378"/>
        <dbReference type="ChEBI" id="CHEBI:29985"/>
        <dbReference type="ChEBI" id="CHEBI:30616"/>
        <dbReference type="ChEBI" id="CHEBI:35235"/>
        <dbReference type="ChEBI" id="CHEBI:43474"/>
        <dbReference type="ChEBI" id="CHEBI:58173"/>
        <dbReference type="ChEBI" id="CHEBI:456216"/>
        <dbReference type="EC" id="6.3.2.2"/>
    </reaction>
</comment>
<dbReference type="Gene3D" id="3.30.590.20">
    <property type="match status" value="1"/>
</dbReference>
<organism evidence="6 7">
    <name type="scientific">Amycolatopsis bartoniae</name>
    <dbReference type="NCBI Taxonomy" id="941986"/>
    <lineage>
        <taxon>Bacteria</taxon>
        <taxon>Bacillati</taxon>
        <taxon>Actinomycetota</taxon>
        <taxon>Actinomycetes</taxon>
        <taxon>Pseudonocardiales</taxon>
        <taxon>Pseudonocardiaceae</taxon>
        <taxon>Amycolatopsis</taxon>
    </lineage>
</organism>
<dbReference type="InterPro" id="IPR011793">
    <property type="entry name" value="YbdK"/>
</dbReference>
<keyword evidence="7" id="KW-1185">Reference proteome</keyword>
<dbReference type="GO" id="GO:0004357">
    <property type="term" value="F:glutamate-cysteine ligase activity"/>
    <property type="evidence" value="ECO:0007669"/>
    <property type="project" value="UniProtKB-EC"/>
</dbReference>
<comment type="function">
    <text evidence="5">ATP-dependent carboxylate-amine ligase which exhibits weak glutamate--cysteine ligase activity.</text>
</comment>
<dbReference type="OrthoDB" id="9803842at2"/>
<dbReference type="GO" id="GO:0005524">
    <property type="term" value="F:ATP binding"/>
    <property type="evidence" value="ECO:0007669"/>
    <property type="project" value="UniProtKB-KW"/>
</dbReference>
<sequence>MTDTASLTLGVEEEFLLVDRDAHLASDGPAVTDDVSDPPGQVEHELRPCQVESATEVQTTVTGVVDGLRGLRDELAREAGKRELRLLPAGVAPLAEDRTLSFTPNARYHRMGGEFGAIARNALTCACHVHVSIPDRASGLAVSNGVRPWLPLLLALTANSPFAESEDTGYASWRHVMWGRWPSAGPPPHFESEDHYESLVDSMLRTGALLDRGMVYWDIRLSEHQPTVEIRISDVAATVEEAALLAGLVRGLAARALDEAGAPDGKAGPPPELLRTMLWRGARDGLAGQAVDPEDGDLVPAWHLLDRLVERVRPQLREAGDEDFVRDTLDRLRRTGGGAQRQRAVYARRRELADVVDELAWRV</sequence>
<dbReference type="InterPro" id="IPR006336">
    <property type="entry name" value="GCS2"/>
</dbReference>
<dbReference type="InterPro" id="IPR050141">
    <property type="entry name" value="GCL_type2/YbdK_subfam"/>
</dbReference>
<evidence type="ECO:0000256" key="3">
    <source>
        <dbReference type="ARBA" id="ARBA00022840"/>
    </source>
</evidence>
<dbReference type="AlphaFoldDB" id="A0A8H9ISU1"/>
<name>A0A8H9ISU1_9PSEU</name>
<evidence type="ECO:0000256" key="1">
    <source>
        <dbReference type="ARBA" id="ARBA00022598"/>
    </source>
</evidence>
<keyword evidence="1 5" id="KW-0436">Ligase</keyword>
<dbReference type="HAMAP" id="MF_01609">
    <property type="entry name" value="Glu_cys_ligase_2"/>
    <property type="match status" value="1"/>
</dbReference>
<reference evidence="6" key="1">
    <citation type="journal article" date="2014" name="Int. J. Syst. Evol. Microbiol.">
        <title>Complete genome sequence of Corynebacterium casei LMG S-19264T (=DSM 44701T), isolated from a smear-ripened cheese.</title>
        <authorList>
            <consortium name="US DOE Joint Genome Institute (JGI-PGF)"/>
            <person name="Walter F."/>
            <person name="Albersmeier A."/>
            <person name="Kalinowski J."/>
            <person name="Ruckert C."/>
        </authorList>
    </citation>
    <scope>NUCLEOTIDE SEQUENCE</scope>
    <source>
        <strain evidence="6">CGMCC 4.7679</strain>
    </source>
</reference>
<protein>
    <recommendedName>
        <fullName evidence="5">Putative glutamate--cysteine ligase 2</fullName>
        <ecNumber evidence="5">6.3.2.2</ecNumber>
    </recommendedName>
    <alternativeName>
        <fullName evidence="5">Gamma-glutamylcysteine synthetase 2</fullName>
        <shortName evidence="5">GCS 2</shortName>
        <shortName evidence="5">Gamma-GCS 2</shortName>
    </alternativeName>
</protein>
<reference evidence="6" key="2">
    <citation type="submission" date="2020-09" db="EMBL/GenBank/DDBJ databases">
        <authorList>
            <person name="Sun Q."/>
            <person name="Zhou Y."/>
        </authorList>
    </citation>
    <scope>NUCLEOTIDE SEQUENCE</scope>
    <source>
        <strain evidence="6">CGMCC 4.7679</strain>
    </source>
</reference>
<evidence type="ECO:0000313" key="6">
    <source>
        <dbReference type="EMBL" id="GHF33645.1"/>
    </source>
</evidence>
<dbReference type="PANTHER" id="PTHR36510">
    <property type="entry name" value="GLUTAMATE--CYSTEINE LIGASE 2-RELATED"/>
    <property type="match status" value="1"/>
</dbReference>
<dbReference type="NCBIfam" id="TIGR02050">
    <property type="entry name" value="gshA_cyan_rel"/>
    <property type="match status" value="1"/>
</dbReference>
<dbReference type="Pfam" id="PF04107">
    <property type="entry name" value="GCS2"/>
    <property type="match status" value="1"/>
</dbReference>
<dbReference type="GO" id="GO:0042398">
    <property type="term" value="P:modified amino acid biosynthetic process"/>
    <property type="evidence" value="ECO:0007669"/>
    <property type="project" value="InterPro"/>
</dbReference>
<keyword evidence="3 5" id="KW-0067">ATP-binding</keyword>
<dbReference type="SUPFAM" id="SSF55931">
    <property type="entry name" value="Glutamine synthetase/guanido kinase"/>
    <property type="match status" value="1"/>
</dbReference>
<dbReference type="InterPro" id="IPR014746">
    <property type="entry name" value="Gln_synth/guanido_kin_cat_dom"/>
</dbReference>
<keyword evidence="2 5" id="KW-0547">Nucleotide-binding</keyword>
<dbReference type="PANTHER" id="PTHR36510:SF1">
    <property type="entry name" value="GLUTAMATE--CYSTEINE LIGASE 2-RELATED"/>
    <property type="match status" value="1"/>
</dbReference>
<gene>
    <name evidence="6" type="primary">ybdK</name>
    <name evidence="6" type="ORF">GCM10017566_02850</name>
</gene>
<dbReference type="Proteomes" id="UP000658656">
    <property type="component" value="Unassembled WGS sequence"/>
</dbReference>
<proteinExistence type="inferred from homology"/>
<comment type="caution">
    <text evidence="6">The sequence shown here is derived from an EMBL/GenBank/DDBJ whole genome shotgun (WGS) entry which is preliminary data.</text>
</comment>
<accession>A0A8H9ISU1</accession>
<evidence type="ECO:0000256" key="5">
    <source>
        <dbReference type="HAMAP-Rule" id="MF_01609"/>
    </source>
</evidence>
<dbReference type="NCBIfam" id="NF010041">
    <property type="entry name" value="PRK13517.1-1"/>
    <property type="match status" value="1"/>
</dbReference>
<evidence type="ECO:0000313" key="7">
    <source>
        <dbReference type="Proteomes" id="UP000658656"/>
    </source>
</evidence>
<evidence type="ECO:0000256" key="4">
    <source>
        <dbReference type="ARBA" id="ARBA00048819"/>
    </source>
</evidence>
<dbReference type="EC" id="6.3.2.2" evidence="5"/>
<dbReference type="EMBL" id="BNAV01000001">
    <property type="protein sequence ID" value="GHF33645.1"/>
    <property type="molecule type" value="Genomic_DNA"/>
</dbReference>
<evidence type="ECO:0000256" key="2">
    <source>
        <dbReference type="ARBA" id="ARBA00022741"/>
    </source>
</evidence>